<keyword evidence="5 7" id="KW-0862">Zinc</keyword>
<dbReference type="Pfam" id="PF02148">
    <property type="entry name" value="zf-UBP"/>
    <property type="match status" value="1"/>
</dbReference>
<keyword evidence="4 7" id="KW-0479">Metal-binding</keyword>
<evidence type="ECO:0000256" key="1">
    <source>
        <dbReference type="ARBA" id="ARBA00001947"/>
    </source>
</evidence>
<feature type="binding site" evidence="7">
    <location>
        <position position="282"/>
    </location>
    <ligand>
        <name>Zn(2+)</name>
        <dbReference type="ChEBI" id="CHEBI:29105"/>
    </ligand>
</feature>
<keyword evidence="8" id="KW-0863">Zinc-finger</keyword>
<feature type="binding site" evidence="7">
    <location>
        <position position="280"/>
    </location>
    <ligand>
        <name>Zn(2+)</name>
        <dbReference type="ChEBI" id="CHEBI:29105"/>
    </ligand>
</feature>
<feature type="domain" description="Deacetylase sirtuin-type" evidence="10">
    <location>
        <begin position="115"/>
        <end position="381"/>
    </location>
</feature>
<evidence type="ECO:0000259" key="9">
    <source>
        <dbReference type="PROSITE" id="PS50271"/>
    </source>
</evidence>
<dbReference type="Proteomes" id="UP001628156">
    <property type="component" value="Unassembled WGS sequence"/>
</dbReference>
<feature type="binding site" evidence="7">
    <location>
        <position position="258"/>
    </location>
    <ligand>
        <name>Zn(2+)</name>
        <dbReference type="ChEBI" id="CHEBI:29105"/>
    </ligand>
</feature>
<evidence type="ECO:0000256" key="5">
    <source>
        <dbReference type="ARBA" id="ARBA00022833"/>
    </source>
</evidence>
<dbReference type="PROSITE" id="PS50271">
    <property type="entry name" value="ZF_UBP"/>
    <property type="match status" value="1"/>
</dbReference>
<keyword evidence="3" id="KW-0808">Transferase</keyword>
<gene>
    <name evidence="11" type="ORF">ENUP19_0196G0007</name>
</gene>
<evidence type="ECO:0000256" key="7">
    <source>
        <dbReference type="PROSITE-ProRule" id="PRU00236"/>
    </source>
</evidence>
<protein>
    <recommendedName>
        <fullName evidence="13">Sir2 family transcriptional regulator</fullName>
    </recommendedName>
</protein>
<dbReference type="Gene3D" id="3.30.1600.10">
    <property type="entry name" value="SIR2/SIRT2 'Small Domain"/>
    <property type="match status" value="1"/>
</dbReference>
<dbReference type="InterPro" id="IPR026591">
    <property type="entry name" value="Sirtuin_cat_small_dom_sf"/>
</dbReference>
<evidence type="ECO:0000256" key="4">
    <source>
        <dbReference type="ARBA" id="ARBA00022723"/>
    </source>
</evidence>
<evidence type="ECO:0000256" key="8">
    <source>
        <dbReference type="PROSITE-ProRule" id="PRU00502"/>
    </source>
</evidence>
<dbReference type="SUPFAM" id="SSF57850">
    <property type="entry name" value="RING/U-box"/>
    <property type="match status" value="1"/>
</dbReference>
<keyword evidence="12" id="KW-1185">Reference proteome</keyword>
<dbReference type="SMART" id="SM00290">
    <property type="entry name" value="ZnF_UBP"/>
    <property type="match status" value="1"/>
</dbReference>
<dbReference type="InterPro" id="IPR003000">
    <property type="entry name" value="Sirtuin"/>
</dbReference>
<evidence type="ECO:0000313" key="12">
    <source>
        <dbReference type="Proteomes" id="UP001628156"/>
    </source>
</evidence>
<organism evidence="11 12">
    <name type="scientific">Entamoeba nuttalli</name>
    <dbReference type="NCBI Taxonomy" id="412467"/>
    <lineage>
        <taxon>Eukaryota</taxon>
        <taxon>Amoebozoa</taxon>
        <taxon>Evosea</taxon>
        <taxon>Archamoebae</taxon>
        <taxon>Mastigamoebida</taxon>
        <taxon>Entamoebidae</taxon>
        <taxon>Entamoeba</taxon>
    </lineage>
</organism>
<dbReference type="InterPro" id="IPR026590">
    <property type="entry name" value="Ssirtuin_cat_dom"/>
</dbReference>
<comment type="caution">
    <text evidence="11">The sequence shown here is derived from an EMBL/GenBank/DDBJ whole genome shotgun (WGS) entry which is preliminary data.</text>
</comment>
<evidence type="ECO:0000259" key="10">
    <source>
        <dbReference type="PROSITE" id="PS50305"/>
    </source>
</evidence>
<dbReference type="PROSITE" id="PS50305">
    <property type="entry name" value="SIRTUIN"/>
    <property type="match status" value="1"/>
</dbReference>
<dbReference type="InterPro" id="IPR013083">
    <property type="entry name" value="Znf_RING/FYVE/PHD"/>
</dbReference>
<feature type="active site" description="Proton acceptor" evidence="7">
    <location>
        <position position="247"/>
    </location>
</feature>
<keyword evidence="6" id="KW-0520">NAD</keyword>
<proteinExistence type="inferred from homology"/>
<sequence length="383" mass="43613">MSLQFSVIPKECCHFISATYSPKSFLLSLRKHTCNSCNEKEIWICLHCLHIGCSRYCNGHAQKHSLKRGHPVVFNVQSMNFWCYECNSYVVNKSLNVLFQLAMKDYTSNFKFYQPFFETYDVKGVAKYIRKNHVKNIIALVGAGMSTTAGIPDFRSPGTGLYFNLQKYNLPYPEAVFDMNYFPSNPAPFYEVMKDMFPGQGIYFPTKCHRFLKLLNDKGILKMVYTQNIDGLESVAGIPNDKVICSHGTFRSSHCLSCHKKYPDTSVFIDSIKKGEIIHCNCGGLIKPDIVFFNESLPDEFFESIKDKFDDCDMLLIIGTALVVYPFANLVDHVPINCPRVCINREKVGKMMCYDNLGRDVALLGGCDDIASELAKYLEWELS</sequence>
<dbReference type="Gene3D" id="3.40.50.1220">
    <property type="entry name" value="TPP-binding domain"/>
    <property type="match status" value="1"/>
</dbReference>
<evidence type="ECO:0000256" key="3">
    <source>
        <dbReference type="ARBA" id="ARBA00022679"/>
    </source>
</evidence>
<dbReference type="SUPFAM" id="SSF52467">
    <property type="entry name" value="DHS-like NAD/FAD-binding domain"/>
    <property type="match status" value="1"/>
</dbReference>
<accession>A0ABQ0DNC8</accession>
<dbReference type="PANTHER" id="PTHR11085">
    <property type="entry name" value="NAD-DEPENDENT PROTEIN DEACYLASE SIRTUIN-5, MITOCHONDRIAL-RELATED"/>
    <property type="match status" value="1"/>
</dbReference>
<dbReference type="InterPro" id="IPR001607">
    <property type="entry name" value="Znf_UBP"/>
</dbReference>
<evidence type="ECO:0000256" key="6">
    <source>
        <dbReference type="ARBA" id="ARBA00023027"/>
    </source>
</evidence>
<evidence type="ECO:0000313" key="11">
    <source>
        <dbReference type="EMBL" id="GAB1224379.1"/>
    </source>
</evidence>
<name>A0ABQ0DNC8_9EUKA</name>
<dbReference type="Gene3D" id="3.30.40.10">
    <property type="entry name" value="Zinc/RING finger domain, C3HC4 (zinc finger)"/>
    <property type="match status" value="1"/>
</dbReference>
<dbReference type="InterPro" id="IPR029035">
    <property type="entry name" value="DHS-like_NAD/FAD-binding_dom"/>
</dbReference>
<comment type="cofactor">
    <cofactor evidence="1">
        <name>Zn(2+)</name>
        <dbReference type="ChEBI" id="CHEBI:29105"/>
    </cofactor>
</comment>
<dbReference type="Pfam" id="PF02146">
    <property type="entry name" value="SIR2"/>
    <property type="match status" value="1"/>
</dbReference>
<dbReference type="InterPro" id="IPR050134">
    <property type="entry name" value="NAD-dep_sirtuin_deacylases"/>
</dbReference>
<comment type="similarity">
    <text evidence="2">Belongs to the sirtuin family.</text>
</comment>
<feature type="binding site" evidence="7">
    <location>
        <position position="255"/>
    </location>
    <ligand>
        <name>Zn(2+)</name>
        <dbReference type="ChEBI" id="CHEBI:29105"/>
    </ligand>
</feature>
<dbReference type="EMBL" id="BAAFRS010000196">
    <property type="protein sequence ID" value="GAB1224379.1"/>
    <property type="molecule type" value="Genomic_DNA"/>
</dbReference>
<dbReference type="PANTHER" id="PTHR11085:SF6">
    <property type="entry name" value="NAD-DEPENDENT PROTEIN DEACETYLASE SIRTUIN-2"/>
    <property type="match status" value="1"/>
</dbReference>
<evidence type="ECO:0008006" key="13">
    <source>
        <dbReference type="Google" id="ProtNLM"/>
    </source>
</evidence>
<reference evidence="11 12" key="1">
    <citation type="journal article" date="2019" name="PLoS Negl. Trop. Dis.">
        <title>Whole genome sequencing of Entamoeba nuttalli reveals mammalian host-related molecular signatures and a novel octapeptide-repeat surface protein.</title>
        <authorList>
            <person name="Tanaka M."/>
            <person name="Makiuchi T."/>
            <person name="Komiyama T."/>
            <person name="Shiina T."/>
            <person name="Osaki K."/>
            <person name="Tachibana H."/>
        </authorList>
    </citation>
    <scope>NUCLEOTIDE SEQUENCE [LARGE SCALE GENOMIC DNA]</scope>
    <source>
        <strain evidence="11 12">P19-061405</strain>
    </source>
</reference>
<evidence type="ECO:0000256" key="2">
    <source>
        <dbReference type="ARBA" id="ARBA00006988"/>
    </source>
</evidence>
<feature type="domain" description="UBP-type" evidence="9">
    <location>
        <begin position="10"/>
        <end position="112"/>
    </location>
</feature>